<dbReference type="InterPro" id="IPR037396">
    <property type="entry name" value="FMN_HAD"/>
</dbReference>
<dbReference type="PIRSF" id="PIRSF000138">
    <property type="entry name" value="Al-hdrx_acd_dh"/>
    <property type="match status" value="1"/>
</dbReference>
<feature type="binding site" evidence="7">
    <location>
        <begin position="84"/>
        <end position="86"/>
    </location>
    <ligand>
        <name>FMN</name>
        <dbReference type="ChEBI" id="CHEBI:58210"/>
    </ligand>
</feature>
<reference evidence="10" key="1">
    <citation type="journal article" date="2023" name="Front. Microbiol.">
        <title>Ralstonia chuxiongensis sp. nov., Ralstonia mojiangensis sp. nov., and Ralstonia soli sp. nov., isolated from tobacco fields, are three novel species in the family Burkholderiaceae.</title>
        <authorList>
            <person name="Lu C.H."/>
            <person name="Zhang Y.Y."/>
            <person name="Jiang N."/>
            <person name="Chen W."/>
            <person name="Shao X."/>
            <person name="Zhao Z.M."/>
            <person name="Lu W.L."/>
            <person name="Hu X."/>
            <person name="Xi Y.X."/>
            <person name="Zou S.Y."/>
            <person name="Wei Q.J."/>
            <person name="Lin Z.L."/>
            <person name="Gong L."/>
            <person name="Gai X.T."/>
            <person name="Zhang L.Q."/>
            <person name="Li J.Y."/>
            <person name="Jin Y."/>
            <person name="Xia Z.Y."/>
        </authorList>
    </citation>
    <scope>NUCLEOTIDE SEQUENCE [LARGE SCALE GENOMIC DNA]</scope>
    <source>
        <strain evidence="10">21YRMH01-3</strain>
    </source>
</reference>
<feature type="binding site" evidence="7">
    <location>
        <position position="161"/>
    </location>
    <ligand>
        <name>FMN</name>
        <dbReference type="ChEBI" id="CHEBI:58210"/>
    </ligand>
</feature>
<dbReference type="PROSITE" id="PS51349">
    <property type="entry name" value="FMN_HYDROXY_ACID_DH_2"/>
    <property type="match status" value="1"/>
</dbReference>
<feature type="binding site" evidence="7">
    <location>
        <begin position="337"/>
        <end position="338"/>
    </location>
    <ligand>
        <name>FMN</name>
        <dbReference type="ChEBI" id="CHEBI:58210"/>
    </ligand>
</feature>
<dbReference type="Proteomes" id="UP001162793">
    <property type="component" value="Unassembled WGS sequence"/>
</dbReference>
<evidence type="ECO:0000256" key="1">
    <source>
        <dbReference type="ARBA" id="ARBA00001917"/>
    </source>
</evidence>
<feature type="binding site" evidence="7">
    <location>
        <position position="113"/>
    </location>
    <ligand>
        <name>FMN</name>
        <dbReference type="ChEBI" id="CHEBI:58210"/>
    </ligand>
</feature>
<dbReference type="GO" id="GO:0010181">
    <property type="term" value="F:FMN binding"/>
    <property type="evidence" value="ECO:0007669"/>
    <property type="project" value="InterPro"/>
</dbReference>
<feature type="binding site" evidence="7">
    <location>
        <position position="170"/>
    </location>
    <ligand>
        <name>glyoxylate</name>
        <dbReference type="ChEBI" id="CHEBI:36655"/>
    </ligand>
</feature>
<organism evidence="9 10">
    <name type="scientific">Ralstonia chuxiongensis</name>
    <dbReference type="NCBI Taxonomy" id="2957504"/>
    <lineage>
        <taxon>Bacteria</taxon>
        <taxon>Pseudomonadati</taxon>
        <taxon>Pseudomonadota</taxon>
        <taxon>Betaproteobacteria</taxon>
        <taxon>Burkholderiales</taxon>
        <taxon>Burkholderiaceae</taxon>
        <taxon>Ralstonia</taxon>
    </lineage>
</organism>
<dbReference type="InterPro" id="IPR013785">
    <property type="entry name" value="Aldolase_TIM"/>
</dbReference>
<dbReference type="PROSITE" id="PS00557">
    <property type="entry name" value="FMN_HYDROXY_ACID_DH_1"/>
    <property type="match status" value="1"/>
</dbReference>
<dbReference type="PANTHER" id="PTHR10578:SF143">
    <property type="entry name" value="FMN-DEPENDENT ALPHA-HYDROXY ACID DEHYDROGENASE PB1A11.03"/>
    <property type="match status" value="1"/>
</dbReference>
<dbReference type="Pfam" id="PF01070">
    <property type="entry name" value="FMN_dh"/>
    <property type="match status" value="1"/>
</dbReference>
<evidence type="ECO:0000256" key="7">
    <source>
        <dbReference type="PIRSR" id="PIRSR000138-2"/>
    </source>
</evidence>
<accession>A0AA41WU98</accession>
<dbReference type="SUPFAM" id="SSF51395">
    <property type="entry name" value="FMN-linked oxidoreductases"/>
    <property type="match status" value="1"/>
</dbReference>
<dbReference type="EMBL" id="JAMYWC010000003">
    <property type="protein sequence ID" value="MCP1172557.1"/>
    <property type="molecule type" value="Genomic_DNA"/>
</dbReference>
<feature type="binding site" evidence="7">
    <location>
        <begin position="314"/>
        <end position="318"/>
    </location>
    <ligand>
        <name>FMN</name>
        <dbReference type="ChEBI" id="CHEBI:58210"/>
    </ligand>
</feature>
<keyword evidence="4" id="KW-0560">Oxidoreductase</keyword>
<evidence type="ECO:0000259" key="8">
    <source>
        <dbReference type="PROSITE" id="PS51349"/>
    </source>
</evidence>
<feature type="binding site" evidence="7">
    <location>
        <position position="135"/>
    </location>
    <ligand>
        <name>glyoxylate</name>
        <dbReference type="ChEBI" id="CHEBI:36655"/>
    </ligand>
</feature>
<name>A0AA41WU98_9RALS</name>
<gene>
    <name evidence="9" type="ORF">NKG59_09315</name>
</gene>
<keyword evidence="2 7" id="KW-0285">Flavoprotein</keyword>
<keyword evidence="3 7" id="KW-0288">FMN</keyword>
<feature type="binding site" evidence="7">
    <location>
        <position position="282"/>
    </location>
    <ligand>
        <name>FMN</name>
        <dbReference type="ChEBI" id="CHEBI:58210"/>
    </ligand>
</feature>
<comment type="similarity">
    <text evidence="5">Belongs to the FMN-dependent alpha-hydroxy acid dehydrogenase family.</text>
</comment>
<dbReference type="GO" id="GO:0016614">
    <property type="term" value="F:oxidoreductase activity, acting on CH-OH group of donors"/>
    <property type="evidence" value="ECO:0007669"/>
    <property type="project" value="UniProtKB-ARBA"/>
</dbReference>
<keyword evidence="10" id="KW-1185">Reference proteome</keyword>
<evidence type="ECO:0000256" key="5">
    <source>
        <dbReference type="ARBA" id="ARBA00024042"/>
    </source>
</evidence>
<evidence type="ECO:0000256" key="6">
    <source>
        <dbReference type="PIRSR" id="PIRSR000138-1"/>
    </source>
</evidence>
<feature type="domain" description="FMN hydroxy acid dehydrogenase" evidence="8">
    <location>
        <begin position="5"/>
        <end position="386"/>
    </location>
</feature>
<dbReference type="CDD" id="cd02809">
    <property type="entry name" value="alpha_hydroxyacid_oxid_FMN"/>
    <property type="match status" value="1"/>
</dbReference>
<protein>
    <submittedName>
        <fullName evidence="9">Alpha-hydroxy-acid oxidizing protein</fullName>
    </submittedName>
</protein>
<dbReference type="InterPro" id="IPR008259">
    <property type="entry name" value="FMN_hydac_DH_AS"/>
</dbReference>
<evidence type="ECO:0000256" key="3">
    <source>
        <dbReference type="ARBA" id="ARBA00022643"/>
    </source>
</evidence>
<dbReference type="PANTHER" id="PTHR10578">
    <property type="entry name" value="S -2-HYDROXY-ACID OXIDASE-RELATED"/>
    <property type="match status" value="1"/>
</dbReference>
<evidence type="ECO:0000313" key="10">
    <source>
        <dbReference type="Proteomes" id="UP001162793"/>
    </source>
</evidence>
<dbReference type="Gene3D" id="3.20.20.70">
    <property type="entry name" value="Aldolase class I"/>
    <property type="match status" value="1"/>
</dbReference>
<comment type="caution">
    <text evidence="9">The sequence shown here is derived from an EMBL/GenBank/DDBJ whole genome shotgun (WGS) entry which is preliminary data.</text>
</comment>
<evidence type="ECO:0000256" key="2">
    <source>
        <dbReference type="ARBA" id="ARBA00022630"/>
    </source>
</evidence>
<evidence type="ECO:0000256" key="4">
    <source>
        <dbReference type="ARBA" id="ARBA00023002"/>
    </source>
</evidence>
<proteinExistence type="inferred from homology"/>
<dbReference type="AlphaFoldDB" id="A0AA41WU98"/>
<dbReference type="FunFam" id="3.20.20.70:FF:000029">
    <property type="entry name" value="L-lactate dehydrogenase"/>
    <property type="match status" value="1"/>
</dbReference>
<dbReference type="InterPro" id="IPR000262">
    <property type="entry name" value="FMN-dep_DH"/>
</dbReference>
<feature type="binding site" evidence="7">
    <location>
        <position position="287"/>
    </location>
    <ligand>
        <name>glyoxylate</name>
        <dbReference type="ChEBI" id="CHEBI:36655"/>
    </ligand>
</feature>
<comment type="cofactor">
    <cofactor evidence="1">
        <name>FMN</name>
        <dbReference type="ChEBI" id="CHEBI:58210"/>
    </cofactor>
</comment>
<feature type="binding site" evidence="7">
    <location>
        <position position="260"/>
    </location>
    <ligand>
        <name>glyoxylate</name>
        <dbReference type="ChEBI" id="CHEBI:36655"/>
    </ligand>
</feature>
<feature type="active site" description="Proton acceptor" evidence="6">
    <location>
        <position position="284"/>
    </location>
</feature>
<dbReference type="RefSeq" id="WP_253536504.1">
    <property type="nucleotide sequence ID" value="NZ_JAMYWC010000003.1"/>
</dbReference>
<sequence>MATRPRLDHILSLRDFEPAARRHLPRPVYEYIAGGAEENLAREANRSAFNRYAFVPRVLVDVSSTTTTTELFGQQFAAPFGIAPLGLSALSAYRGDAVLARGALSANIPMVMSGSSLIPLETVAEVNRDAWFQAYLPGEEHQRDALIERVAKAGFHTLVITADTPVAANRENNIRAGFSTPLRPSLRLAWQGITHPRWLCGTFLKTCIRHGLPHFENNYAHRGAPILSKHVLRDFSDRGRIDWGTLDRIRNRWRGRLIVKGILSPNDAKLACALGVDGIIVSNHGGRQLDAAVPPLLVLPQIVEAAGDTTVMMDGGIRRGTDVLKALALGAKFVFVGRSFAYSAALAGEFGVCHAARLLHDEITRNMALLGVTRIADLKPESLVSV</sequence>
<feature type="binding site" evidence="7">
    <location>
        <position position="284"/>
    </location>
    <ligand>
        <name>glyoxylate</name>
        <dbReference type="ChEBI" id="CHEBI:36655"/>
    </ligand>
</feature>
<evidence type="ECO:0000313" key="9">
    <source>
        <dbReference type="EMBL" id="MCP1172557.1"/>
    </source>
</evidence>
<feature type="binding site" evidence="7">
    <location>
        <position position="31"/>
    </location>
    <ligand>
        <name>glyoxylate</name>
        <dbReference type="ChEBI" id="CHEBI:36655"/>
    </ligand>
</feature>
<feature type="binding site" evidence="7">
    <location>
        <position position="133"/>
    </location>
    <ligand>
        <name>FMN</name>
        <dbReference type="ChEBI" id="CHEBI:58210"/>
    </ligand>
</feature>
<dbReference type="InterPro" id="IPR012133">
    <property type="entry name" value="Alpha-hydoxy_acid_DH_FMN"/>
</dbReference>